<organism evidence="3">
    <name type="scientific">Notodromas monacha</name>
    <dbReference type="NCBI Taxonomy" id="399045"/>
    <lineage>
        <taxon>Eukaryota</taxon>
        <taxon>Metazoa</taxon>
        <taxon>Ecdysozoa</taxon>
        <taxon>Arthropoda</taxon>
        <taxon>Crustacea</taxon>
        <taxon>Oligostraca</taxon>
        <taxon>Ostracoda</taxon>
        <taxon>Podocopa</taxon>
        <taxon>Podocopida</taxon>
        <taxon>Cypridocopina</taxon>
        <taxon>Cypridoidea</taxon>
        <taxon>Cyprididae</taxon>
        <taxon>Notodromas</taxon>
    </lineage>
</organism>
<protein>
    <submittedName>
        <fullName evidence="3">Uncharacterized protein</fullName>
    </submittedName>
</protein>
<keyword evidence="1" id="KW-0472">Membrane</keyword>
<dbReference type="AlphaFoldDB" id="A0A7R9BMG4"/>
<dbReference type="EMBL" id="CAJPEX010001096">
    <property type="protein sequence ID" value="CAG0918207.1"/>
    <property type="molecule type" value="Genomic_DNA"/>
</dbReference>
<keyword evidence="1" id="KW-1133">Transmembrane helix</keyword>
<evidence type="ECO:0000313" key="4">
    <source>
        <dbReference type="Proteomes" id="UP000678499"/>
    </source>
</evidence>
<reference evidence="3" key="1">
    <citation type="submission" date="2020-11" db="EMBL/GenBank/DDBJ databases">
        <authorList>
            <person name="Tran Van P."/>
        </authorList>
    </citation>
    <scope>NUCLEOTIDE SEQUENCE</scope>
</reference>
<evidence type="ECO:0000256" key="2">
    <source>
        <dbReference type="SAM" id="SignalP"/>
    </source>
</evidence>
<keyword evidence="4" id="KW-1185">Reference proteome</keyword>
<proteinExistence type="predicted"/>
<dbReference type="Proteomes" id="UP000678499">
    <property type="component" value="Unassembled WGS sequence"/>
</dbReference>
<evidence type="ECO:0000256" key="1">
    <source>
        <dbReference type="SAM" id="Phobius"/>
    </source>
</evidence>
<sequence length="317" mass="34233">MWFRAAVFLAMLVASNTAKLAPRSSDFSADVPEIDYSKADFLDEIGARPDARAFQQASGMPLDESQFVVAANDALILPSAEHDGIPLPVEDWPVHPEDPVDSFEALRDRLTDAVETIFPERVDDYKESQRRANLGVKKQTPIADLSNKSSRTPSIMSEIEDLLAEVSHHGLAKGAEVSVEGEVPKLGYGQGSGDTCFWMLVGWMGSVSVFAVPAAILYLYVKCTGIEICKVGRPCCGHSPSHGGINNYPQSAQDDEREMEDAGGADYFVVHPYGDTNIMAAQYGLSYPAGSPANINDPLLTNPSGSVPVSGFYNYGH</sequence>
<name>A0A7R9BMG4_9CRUS</name>
<keyword evidence="1" id="KW-0812">Transmembrane</keyword>
<accession>A0A7R9BMG4</accession>
<evidence type="ECO:0000313" key="3">
    <source>
        <dbReference type="EMBL" id="CAD7278055.1"/>
    </source>
</evidence>
<dbReference type="EMBL" id="OA883133">
    <property type="protein sequence ID" value="CAD7278055.1"/>
    <property type="molecule type" value="Genomic_DNA"/>
</dbReference>
<gene>
    <name evidence="3" type="ORF">NMOB1V02_LOCUS5769</name>
</gene>
<feature type="chain" id="PRO_5036402962" evidence="2">
    <location>
        <begin position="19"/>
        <end position="317"/>
    </location>
</feature>
<feature type="transmembrane region" description="Helical" evidence="1">
    <location>
        <begin position="197"/>
        <end position="221"/>
    </location>
</feature>
<feature type="signal peptide" evidence="2">
    <location>
        <begin position="1"/>
        <end position="18"/>
    </location>
</feature>
<keyword evidence="2" id="KW-0732">Signal</keyword>